<dbReference type="HOGENOM" id="CLU_004174_0_0_2"/>
<dbReference type="AlphaFoldDB" id="A0A0F7FIC3"/>
<dbReference type="GO" id="GO:0006429">
    <property type="term" value="P:leucyl-tRNA aminoacylation"/>
    <property type="evidence" value="ECO:0007669"/>
    <property type="project" value="UniProtKB-UniRule"/>
</dbReference>
<dbReference type="Proteomes" id="UP000067434">
    <property type="component" value="Chromosome"/>
</dbReference>
<keyword evidence="7 8" id="KW-0030">Aminoacyl-tRNA synthetase</keyword>
<evidence type="ECO:0000256" key="2">
    <source>
        <dbReference type="ARBA" id="ARBA00022490"/>
    </source>
</evidence>
<dbReference type="InterPro" id="IPR020791">
    <property type="entry name" value="Leu-tRNA-lgase_arc"/>
</dbReference>
<gene>
    <name evidence="8" type="primary">leuS</name>
    <name evidence="13" type="ORF">MA03_07380</name>
</gene>
<organism evidence="13 14">
    <name type="scientific">Infirmifilum uzonense</name>
    <dbReference type="NCBI Taxonomy" id="1550241"/>
    <lineage>
        <taxon>Archaea</taxon>
        <taxon>Thermoproteota</taxon>
        <taxon>Thermoprotei</taxon>
        <taxon>Thermofilales</taxon>
        <taxon>Thermofilaceae</taxon>
        <taxon>Infirmifilum</taxon>
    </lineage>
</organism>
<evidence type="ECO:0000256" key="1">
    <source>
        <dbReference type="ARBA" id="ARBA00005594"/>
    </source>
</evidence>
<dbReference type="InterPro" id="IPR004493">
    <property type="entry name" value="Leu-tRNA-synth_Ia_arc/euk"/>
</dbReference>
<dbReference type="InterPro" id="IPR009008">
    <property type="entry name" value="Val/Leu/Ile-tRNA-synth_edit"/>
</dbReference>
<keyword evidence="5 8" id="KW-0067">ATP-binding</keyword>
<dbReference type="KEGG" id="thf:MA03_07380"/>
<dbReference type="EMBL" id="CP009961">
    <property type="protein sequence ID" value="AKG39099.1"/>
    <property type="molecule type" value="Genomic_DNA"/>
</dbReference>
<dbReference type="GeneID" id="25402041"/>
<dbReference type="GO" id="GO:0002161">
    <property type="term" value="F:aminoacyl-tRNA deacylase activity"/>
    <property type="evidence" value="ECO:0007669"/>
    <property type="project" value="InterPro"/>
</dbReference>
<dbReference type="SUPFAM" id="SSF52374">
    <property type="entry name" value="Nucleotidylyl transferase"/>
    <property type="match status" value="1"/>
</dbReference>
<dbReference type="Gene3D" id="1.10.10.720">
    <property type="entry name" value="leucyl-tRNA synthetase"/>
    <property type="match status" value="1"/>
</dbReference>
<evidence type="ECO:0000313" key="14">
    <source>
        <dbReference type="Proteomes" id="UP000067434"/>
    </source>
</evidence>
<comment type="subcellular location">
    <subcellularLocation>
        <location evidence="8">Cytoplasm</location>
    </subcellularLocation>
</comment>
<comment type="catalytic activity">
    <reaction evidence="8">
        <text>tRNA(Leu) + L-leucine + ATP = L-leucyl-tRNA(Leu) + AMP + diphosphate</text>
        <dbReference type="Rhea" id="RHEA:11688"/>
        <dbReference type="Rhea" id="RHEA-COMP:9613"/>
        <dbReference type="Rhea" id="RHEA-COMP:9622"/>
        <dbReference type="ChEBI" id="CHEBI:30616"/>
        <dbReference type="ChEBI" id="CHEBI:33019"/>
        <dbReference type="ChEBI" id="CHEBI:57427"/>
        <dbReference type="ChEBI" id="CHEBI:78442"/>
        <dbReference type="ChEBI" id="CHEBI:78494"/>
        <dbReference type="ChEBI" id="CHEBI:456215"/>
        <dbReference type="EC" id="6.1.1.4"/>
    </reaction>
</comment>
<keyword evidence="3 8" id="KW-0436">Ligase</keyword>
<dbReference type="HAMAP" id="MF_00049_A">
    <property type="entry name" value="Leu_tRNA_synth_A"/>
    <property type="match status" value="1"/>
</dbReference>
<dbReference type="SUPFAM" id="SSF50677">
    <property type="entry name" value="ValRS/IleRS/LeuRS editing domain"/>
    <property type="match status" value="1"/>
</dbReference>
<dbReference type="InterPro" id="IPR014729">
    <property type="entry name" value="Rossmann-like_a/b/a_fold"/>
</dbReference>
<evidence type="ECO:0000313" key="13">
    <source>
        <dbReference type="EMBL" id="AKG39099.1"/>
    </source>
</evidence>
<proteinExistence type="inferred from homology"/>
<dbReference type="EC" id="6.1.1.4" evidence="8"/>
<dbReference type="Pfam" id="PF09334">
    <property type="entry name" value="tRNA-synt_1g"/>
    <property type="match status" value="1"/>
</dbReference>
<dbReference type="STRING" id="1550241.MA03_07380"/>
<dbReference type="PATRIC" id="fig|1550241.5.peg.1527"/>
<dbReference type="Gene3D" id="3.30.2320.20">
    <property type="entry name" value="Class I aminoacyl-tRNA synthetases (RS)"/>
    <property type="match status" value="1"/>
</dbReference>
<dbReference type="Gene3D" id="1.10.730.10">
    <property type="entry name" value="Isoleucyl-tRNA Synthetase, Domain 1"/>
    <property type="match status" value="1"/>
</dbReference>
<dbReference type="GO" id="GO:0005737">
    <property type="term" value="C:cytoplasm"/>
    <property type="evidence" value="ECO:0007669"/>
    <property type="project" value="UniProtKB-SubCell"/>
</dbReference>
<dbReference type="Gene3D" id="3.40.50.620">
    <property type="entry name" value="HUPs"/>
    <property type="match status" value="1"/>
</dbReference>
<evidence type="ECO:0000259" key="10">
    <source>
        <dbReference type="Pfam" id="PF00133"/>
    </source>
</evidence>
<feature type="domain" description="Methionyl/Leucyl tRNA synthetase" evidence="12">
    <location>
        <begin position="592"/>
        <end position="678"/>
    </location>
</feature>
<evidence type="ECO:0000256" key="6">
    <source>
        <dbReference type="ARBA" id="ARBA00022917"/>
    </source>
</evidence>
<keyword evidence="14" id="KW-1185">Reference proteome</keyword>
<evidence type="ECO:0000256" key="5">
    <source>
        <dbReference type="ARBA" id="ARBA00022840"/>
    </source>
</evidence>
<comment type="caution">
    <text evidence="8">Lacks conserved residue(s) required for the propagation of feature annotation.</text>
</comment>
<dbReference type="Gene3D" id="3.90.740.10">
    <property type="entry name" value="Valyl/Leucyl/Isoleucyl-tRNA synthetase, editing domain"/>
    <property type="match status" value="1"/>
</dbReference>
<keyword evidence="6 8" id="KW-0648">Protein biosynthesis</keyword>
<evidence type="ECO:0000256" key="3">
    <source>
        <dbReference type="ARBA" id="ARBA00022598"/>
    </source>
</evidence>
<dbReference type="InterPro" id="IPR013155">
    <property type="entry name" value="M/V/L/I-tRNA-synth_anticd-bd"/>
</dbReference>
<comment type="similarity">
    <text evidence="1 8 9">Belongs to the class-I aminoacyl-tRNA synthetase family.</text>
</comment>
<evidence type="ECO:0000256" key="8">
    <source>
        <dbReference type="HAMAP-Rule" id="MF_00049"/>
    </source>
</evidence>
<evidence type="ECO:0000259" key="12">
    <source>
        <dbReference type="Pfam" id="PF09334"/>
    </source>
</evidence>
<feature type="short sequence motif" description="'KMSKS' region" evidence="8">
    <location>
        <begin position="635"/>
        <end position="639"/>
    </location>
</feature>
<dbReference type="PANTHER" id="PTHR45794:SF1">
    <property type="entry name" value="LEUCINE--TRNA LIGASE, CYTOPLASMIC"/>
    <property type="match status" value="1"/>
</dbReference>
<name>A0A0F7FIC3_9CREN</name>
<feature type="domain" description="Aminoacyl-tRNA synthetase class Ia" evidence="10">
    <location>
        <begin position="7"/>
        <end position="509"/>
    </location>
</feature>
<evidence type="ECO:0000256" key="9">
    <source>
        <dbReference type="RuleBase" id="RU363039"/>
    </source>
</evidence>
<dbReference type="NCBIfam" id="NF008957">
    <property type="entry name" value="PRK12300.1"/>
    <property type="match status" value="1"/>
</dbReference>
<dbReference type="InterPro" id="IPR002300">
    <property type="entry name" value="aa-tRNA-synth_Ia"/>
</dbReference>
<feature type="binding site" evidence="8">
    <location>
        <position position="638"/>
    </location>
    <ligand>
        <name>ATP</name>
        <dbReference type="ChEBI" id="CHEBI:30616"/>
    </ligand>
</feature>
<feature type="domain" description="Methionyl/Valyl/Leucyl/Isoleucyl-tRNA synthetase anticodon-binding" evidence="11">
    <location>
        <begin position="709"/>
        <end position="843"/>
    </location>
</feature>
<sequence>MKSIEEKWQKRWSELKVFEAEPDPSRPKFFVTFPYPYINSYPHLGTAYTVLRVDILARFKRMKGYNVLFAQGWHATGGPIVAAALRVREGDPKQISILKSMGISDDEIPKFRDPEYWVRFFSKGFKEDFSRYGLSIDWRREFFTTYLNPPYNKFIQWQYSVLREKGLITKGSHPVVWCPKEGKVVGDHDRPDEYAGIGPEEVVVIKFRGEDGLTYPCLTYRPETVYGAVNVWVNPDAEYVIAEVDGEKLVLGDYSIAELKDQGHKVQVLGKIKGKELVGRFAVNPVTGARIPILPASFVDPESGTGIVMSVPAHAPYDWAALEDLKRDPHLLDRYGVDPTILDAVQPVSLISIEGYGEYPAETVVRKYGVKFQGDRSKLEEATREIYSKEFYNGVLKVEVYGEKWGGRKVFEVKEEIIEFLVKNGYAFRHYTLPRPVYCRCGARTHVKIVEDQWFLRYSDPSWKAKAHECINSMLFLPAELREEFHRLVDWYEDWACTHERELGTPLPWDEKWVLESLSDSTIYMAYYTISKYLQHPELYNIDWQRIDRSLYDYVFLGIGDAETVAKKLGVDAGLLRRMREEFLYWYPVDLRVSGKDLIPNHLVFFIMHHVAIFPSPHWPRGIAINGWININGEKMSKSKGNFILLREALDYWGADATRLANAYAGNTGLDDGNFELEFASRAVDLLYEWYSFAIENYGKGDEEWKFIDDWFESVLNRTLKTVEEEYERLNMKNVIIYGFFNLQNSFKWYLKRRGSPNRRLLQEFIEKQTLILAPITPHIAEEIWDKIGKKGLIQQEKWPSVDTSKINDEVERAEKIVQKVLEDIQELLRIVKVETIQELRIVLPAKWKYMFIEKIKESFQKHGKVQQAVREALHLMPPELQKQAGRLVELIIKNSEILDLLVTPELEEKALRDAQHAFEEAIGKRVEVIYEDEATDTQKAKQSLPARPAIIVVTAR</sequence>
<evidence type="ECO:0000256" key="7">
    <source>
        <dbReference type="ARBA" id="ARBA00023146"/>
    </source>
</evidence>
<dbReference type="GO" id="GO:0004823">
    <property type="term" value="F:leucine-tRNA ligase activity"/>
    <property type="evidence" value="ECO:0007669"/>
    <property type="project" value="UniProtKB-UniRule"/>
</dbReference>
<dbReference type="Pfam" id="PF00133">
    <property type="entry name" value="tRNA-synt_1"/>
    <property type="match status" value="1"/>
</dbReference>
<dbReference type="PANTHER" id="PTHR45794">
    <property type="entry name" value="LEUCYL-TRNA SYNTHETASE"/>
    <property type="match status" value="1"/>
</dbReference>
<dbReference type="GO" id="GO:0005524">
    <property type="term" value="F:ATP binding"/>
    <property type="evidence" value="ECO:0007669"/>
    <property type="project" value="UniProtKB-UniRule"/>
</dbReference>
<dbReference type="NCBIfam" id="TIGR00395">
    <property type="entry name" value="leuS_arch"/>
    <property type="match status" value="1"/>
</dbReference>
<keyword evidence="4 8" id="KW-0547">Nucleotide-binding</keyword>
<protein>
    <recommendedName>
        <fullName evidence="8">Leucine--tRNA ligase</fullName>
        <ecNumber evidence="8">6.1.1.4</ecNumber>
    </recommendedName>
    <alternativeName>
        <fullName evidence="8">Leucyl-tRNA synthetase</fullName>
        <shortName evidence="8">LeuRS</shortName>
    </alternativeName>
</protein>
<dbReference type="InterPro" id="IPR009080">
    <property type="entry name" value="tRNAsynth_Ia_anticodon-bd"/>
</dbReference>
<evidence type="ECO:0000256" key="4">
    <source>
        <dbReference type="ARBA" id="ARBA00022741"/>
    </source>
</evidence>
<dbReference type="CDD" id="cd07959">
    <property type="entry name" value="Anticodon_Ia_Leu_AEc"/>
    <property type="match status" value="1"/>
</dbReference>
<dbReference type="RefSeq" id="WP_350339225.1">
    <property type="nucleotide sequence ID" value="NZ_CP009961.1"/>
</dbReference>
<evidence type="ECO:0000259" key="11">
    <source>
        <dbReference type="Pfam" id="PF08264"/>
    </source>
</evidence>
<dbReference type="Pfam" id="PF08264">
    <property type="entry name" value="Anticodon_1"/>
    <property type="match status" value="1"/>
</dbReference>
<reference evidence="13 14" key="1">
    <citation type="journal article" date="2015" name="Stand. Genomic Sci.">
        <title>Complete genome sequence of and proposal of Thermofilum uzonense sp. nov. a novel hyperthermophilic crenarchaeon and emended description of the genus Thermofilum.</title>
        <authorList>
            <person name="Toshchakov S.V."/>
            <person name="Korzhenkov A.A."/>
            <person name="Samarov N.I."/>
            <person name="Mazunin I.O."/>
            <person name="Mozhey O.I."/>
            <person name="Shmyr I.S."/>
            <person name="Derbikova K.S."/>
            <person name="Taranov E.A."/>
            <person name="Dominova I.N."/>
            <person name="Bonch-Osmolovskaya E.A."/>
            <person name="Patrushev M.V."/>
            <person name="Podosokorskaya O.A."/>
            <person name="Kublanov I.V."/>
        </authorList>
    </citation>
    <scope>NUCLEOTIDE SEQUENCE [LARGE SCALE GENOMIC DNA]</scope>
    <source>
        <strain evidence="13 14">1807-2</strain>
    </source>
</reference>
<dbReference type="SUPFAM" id="SSF47323">
    <property type="entry name" value="Anticodon-binding domain of a subclass of class I aminoacyl-tRNA synthetases"/>
    <property type="match status" value="1"/>
</dbReference>
<keyword evidence="2 8" id="KW-0963">Cytoplasm</keyword>
<dbReference type="InterPro" id="IPR015413">
    <property type="entry name" value="Methionyl/Leucyl_tRNA_Synth"/>
</dbReference>
<accession>A0A0F7FIC3</accession>